<evidence type="ECO:0000313" key="2">
    <source>
        <dbReference type="Proteomes" id="UP000093053"/>
    </source>
</evidence>
<dbReference type="KEGG" id="led:BBK82_03670"/>
<dbReference type="EMBL" id="CP016793">
    <property type="protein sequence ID" value="ANZ35315.1"/>
    <property type="molecule type" value="Genomic_DNA"/>
</dbReference>
<dbReference type="STRING" id="1586287.BBK82_03670"/>
<organism evidence="1 2">
    <name type="scientific">Lentzea guizhouensis</name>
    <dbReference type="NCBI Taxonomy" id="1586287"/>
    <lineage>
        <taxon>Bacteria</taxon>
        <taxon>Bacillati</taxon>
        <taxon>Actinomycetota</taxon>
        <taxon>Actinomycetes</taxon>
        <taxon>Pseudonocardiales</taxon>
        <taxon>Pseudonocardiaceae</taxon>
        <taxon>Lentzea</taxon>
    </lineage>
</organism>
<proteinExistence type="predicted"/>
<gene>
    <name evidence="1" type="ORF">BBK82_03670</name>
</gene>
<dbReference type="AlphaFoldDB" id="A0A1B2HC68"/>
<sequence>MPSVTVPVPARLEGRPRQGGLVVPWVSVQLGDGTFDFGNMHNTRASLCFVESRCQIDGQQIAPQPLVFFVSERSLEDLTTTEPPVHPECAAYSRRACPMVAGQMKRYRRTPSRAHGPAGEVCFDPGCECGGWVRTPGQGETNAGQPAQRWYMVWCRNFAITVPDEETRRHLATGAIPTGVSIGAKILDPLKIRPVA</sequence>
<accession>A0A1B2HC68</accession>
<evidence type="ECO:0000313" key="1">
    <source>
        <dbReference type="EMBL" id="ANZ35315.1"/>
    </source>
</evidence>
<keyword evidence="2" id="KW-1185">Reference proteome</keyword>
<protein>
    <submittedName>
        <fullName evidence="1">Uncharacterized protein</fullName>
    </submittedName>
</protein>
<dbReference type="Proteomes" id="UP000093053">
    <property type="component" value="Chromosome"/>
</dbReference>
<name>A0A1B2HC68_9PSEU</name>
<reference evidence="1 2" key="1">
    <citation type="submission" date="2016-07" db="EMBL/GenBank/DDBJ databases">
        <title>Complete genome sequence of the Lentzea guizhouensis DHS C013.</title>
        <authorList>
            <person name="Cao C."/>
        </authorList>
    </citation>
    <scope>NUCLEOTIDE SEQUENCE [LARGE SCALE GENOMIC DNA]</scope>
    <source>
        <strain evidence="1 2">DHS C013</strain>
    </source>
</reference>